<evidence type="ECO:0000256" key="4">
    <source>
        <dbReference type="ARBA" id="ARBA00007739"/>
    </source>
</evidence>
<dbReference type="OrthoDB" id="9766909at2"/>
<evidence type="ECO:0000256" key="2">
    <source>
        <dbReference type="ARBA" id="ARBA00004752"/>
    </source>
</evidence>
<dbReference type="GO" id="GO:0008360">
    <property type="term" value="P:regulation of cell shape"/>
    <property type="evidence" value="ECO:0007669"/>
    <property type="project" value="UniProtKB-KW"/>
</dbReference>
<dbReference type="EMBL" id="SMAD01000001">
    <property type="protein sequence ID" value="TCS90151.1"/>
    <property type="molecule type" value="Genomic_DNA"/>
</dbReference>
<dbReference type="InterPro" id="IPR023346">
    <property type="entry name" value="Lysozyme-like_dom_sf"/>
</dbReference>
<dbReference type="GO" id="GO:0008955">
    <property type="term" value="F:peptidoglycan glycosyltransferase activity"/>
    <property type="evidence" value="ECO:0007669"/>
    <property type="project" value="UniProtKB-EC"/>
</dbReference>
<keyword evidence="10" id="KW-0378">Hydrolase</keyword>
<sequence>MSKNRKNKQQLSPEEVGRFTRTFWKVIFGCVAFVFLLLMAVGLGVFGKLPSLASLENPDNNYAAEVLSSDGTILGTFYDENRSYVNYDQISPNLIKALVSTEDERFYQHSGIDFKRTVASAIFTLFGDKQGGSTISQQLALNLYGSGRADNFMVRVMQKLREWVTAVRLERRYTKQEIITMYLNTVDFGNNSYGIKMAARSYFDTTPDKLTVNQSALLVGLLKGTSRFSPLNNEERAKARRNTVLGLMRKHGEISAEQYAAFTKEPIVLDLQPTQHDRGLAPYFREFLRLEVTRLINDGEVKRKENGEEYDVYRDGLKIHTTINTRMQRYAEEAVREHLTGLQADFKRHWKGRIPWKGLSSGPNPVFDDKAITINTAIKRSERYRKMLLNDLPEDSIKAGFTRPVRMKVFSWDSPDYSKDTVMSPLDSIIYYKWFLRSAFMALDPQTGHIKAWVGGPDYRYFKFDMVKLGKRQVGSTFKPIVYTEAIEDFGYKPCFPVPNIPVEFPDFLVDGKPYKPQNSDYSFGGVYTLREGLAKSLNVVTMYLIKHIGPASVVDRAEKMGISADMEPYPSIGLGVFETTLYDMVSAFSAFANRGMRKPPVFITHIEDRNGNIIYNKINVPIEAMSEQTAYTMLHMLKGTSEVSGGTAMRLRGTYGFTNPIAAKTGTTQNNVDGWFLGAVPNLVAGVWTGGDDQTVHFRDTRLGQGANMALPVWGRFMQKVYKDTTLEVSKEDFPLPSDSSINLNFDCSAYHVPETADSTFVPEELPENRLDF</sequence>
<evidence type="ECO:0000256" key="5">
    <source>
        <dbReference type="ARBA" id="ARBA00022475"/>
    </source>
</evidence>
<keyword evidence="11" id="KW-0133">Cell shape</keyword>
<feature type="transmembrane region" description="Helical" evidence="18">
    <location>
        <begin position="26"/>
        <end position="47"/>
    </location>
</feature>
<name>A0A4R3KXL9_9SPHI</name>
<feature type="domain" description="Penicillin-binding protein transpeptidase" evidence="19">
    <location>
        <begin position="439"/>
        <end position="682"/>
    </location>
</feature>
<comment type="caution">
    <text evidence="21">The sequence shown here is derived from an EMBL/GenBank/DDBJ whole genome shotgun (WGS) entry which is preliminary data.</text>
</comment>
<evidence type="ECO:0000256" key="14">
    <source>
        <dbReference type="ARBA" id="ARBA00023268"/>
    </source>
</evidence>
<evidence type="ECO:0000256" key="13">
    <source>
        <dbReference type="ARBA" id="ARBA00023136"/>
    </source>
</evidence>
<evidence type="ECO:0000256" key="11">
    <source>
        <dbReference type="ARBA" id="ARBA00022960"/>
    </source>
</evidence>
<evidence type="ECO:0000256" key="6">
    <source>
        <dbReference type="ARBA" id="ARBA00022645"/>
    </source>
</evidence>
<evidence type="ECO:0000313" key="21">
    <source>
        <dbReference type="EMBL" id="TCS90151.1"/>
    </source>
</evidence>
<protein>
    <submittedName>
        <fullName evidence="21">Penicillin-binding protein 1A</fullName>
    </submittedName>
</protein>
<evidence type="ECO:0000256" key="18">
    <source>
        <dbReference type="SAM" id="Phobius"/>
    </source>
</evidence>
<evidence type="ECO:0000256" key="3">
    <source>
        <dbReference type="ARBA" id="ARBA00007090"/>
    </source>
</evidence>
<dbReference type="SUPFAM" id="SSF53955">
    <property type="entry name" value="Lysozyme-like"/>
    <property type="match status" value="1"/>
</dbReference>
<dbReference type="Proteomes" id="UP000295807">
    <property type="component" value="Unassembled WGS sequence"/>
</dbReference>
<keyword evidence="7" id="KW-0645">Protease</keyword>
<keyword evidence="15" id="KW-0961">Cell wall biogenesis/degradation</keyword>
<comment type="subcellular location">
    <subcellularLocation>
        <location evidence="1">Cell membrane</location>
    </subcellularLocation>
</comment>
<keyword evidence="18" id="KW-1133">Transmembrane helix</keyword>
<evidence type="ECO:0000259" key="19">
    <source>
        <dbReference type="Pfam" id="PF00905"/>
    </source>
</evidence>
<evidence type="ECO:0000256" key="17">
    <source>
        <dbReference type="ARBA" id="ARBA00049902"/>
    </source>
</evidence>
<dbReference type="Pfam" id="PF00912">
    <property type="entry name" value="Transgly"/>
    <property type="match status" value="1"/>
</dbReference>
<gene>
    <name evidence="21" type="ORF">EDD80_101350</name>
</gene>
<comment type="similarity">
    <text evidence="3">In the C-terminal section; belongs to the transpeptidase family.</text>
</comment>
<keyword evidence="8" id="KW-0328">Glycosyltransferase</keyword>
<evidence type="ECO:0000256" key="15">
    <source>
        <dbReference type="ARBA" id="ARBA00023316"/>
    </source>
</evidence>
<accession>A0A4R3KXL9</accession>
<dbReference type="GO" id="GO:0071555">
    <property type="term" value="P:cell wall organization"/>
    <property type="evidence" value="ECO:0007669"/>
    <property type="project" value="UniProtKB-KW"/>
</dbReference>
<reference evidence="21 22" key="1">
    <citation type="submission" date="2019-03" db="EMBL/GenBank/DDBJ databases">
        <title>Genomic Encyclopedia of Type Strains, Phase IV (KMG-IV): sequencing the most valuable type-strain genomes for metagenomic binning, comparative biology and taxonomic classification.</title>
        <authorList>
            <person name="Goeker M."/>
        </authorList>
    </citation>
    <scope>NUCLEOTIDE SEQUENCE [LARGE SCALE GENOMIC DNA]</scope>
    <source>
        <strain evidence="21 22">DSM 21100</strain>
    </source>
</reference>
<comment type="catalytic activity">
    <reaction evidence="16">
        <text>Preferential cleavage: (Ac)2-L-Lys-D-Ala-|-D-Ala. Also transpeptidation of peptidyl-alanyl moieties that are N-acyl substituents of D-alanine.</text>
        <dbReference type="EC" id="3.4.16.4"/>
    </reaction>
</comment>
<evidence type="ECO:0000256" key="9">
    <source>
        <dbReference type="ARBA" id="ARBA00022679"/>
    </source>
</evidence>
<evidence type="ECO:0000313" key="22">
    <source>
        <dbReference type="Proteomes" id="UP000295807"/>
    </source>
</evidence>
<dbReference type="GO" id="GO:0006508">
    <property type="term" value="P:proteolysis"/>
    <property type="evidence" value="ECO:0007669"/>
    <property type="project" value="UniProtKB-KW"/>
</dbReference>
<proteinExistence type="inferred from homology"/>
<dbReference type="InterPro" id="IPR012338">
    <property type="entry name" value="Beta-lactam/transpept-like"/>
</dbReference>
<evidence type="ECO:0000256" key="7">
    <source>
        <dbReference type="ARBA" id="ARBA00022670"/>
    </source>
</evidence>
<evidence type="ECO:0000256" key="1">
    <source>
        <dbReference type="ARBA" id="ARBA00004236"/>
    </source>
</evidence>
<keyword evidence="22" id="KW-1185">Reference proteome</keyword>
<dbReference type="Gene3D" id="1.10.3810.10">
    <property type="entry name" value="Biosynthetic peptidoglycan transglycosylase-like"/>
    <property type="match status" value="1"/>
</dbReference>
<dbReference type="RefSeq" id="WP_132127907.1">
    <property type="nucleotide sequence ID" value="NZ_CP042432.1"/>
</dbReference>
<dbReference type="InterPro" id="IPR001264">
    <property type="entry name" value="Glyco_trans_51"/>
</dbReference>
<keyword evidence="18" id="KW-0812">Transmembrane</keyword>
<keyword evidence="5" id="KW-1003">Cell membrane</keyword>
<evidence type="ECO:0000259" key="20">
    <source>
        <dbReference type="Pfam" id="PF00912"/>
    </source>
</evidence>
<evidence type="ECO:0000256" key="10">
    <source>
        <dbReference type="ARBA" id="ARBA00022801"/>
    </source>
</evidence>
<keyword evidence="13 18" id="KW-0472">Membrane</keyword>
<evidence type="ECO:0000256" key="12">
    <source>
        <dbReference type="ARBA" id="ARBA00022984"/>
    </source>
</evidence>
<dbReference type="Gene3D" id="3.40.710.10">
    <property type="entry name" value="DD-peptidase/beta-lactamase superfamily"/>
    <property type="match status" value="2"/>
</dbReference>
<dbReference type="InterPro" id="IPR050396">
    <property type="entry name" value="Glycosyltr_51/Transpeptidase"/>
</dbReference>
<comment type="pathway">
    <text evidence="2">Cell wall biogenesis; peptidoglycan biosynthesis.</text>
</comment>
<dbReference type="AlphaFoldDB" id="A0A4R3KXL9"/>
<keyword evidence="6" id="KW-0121">Carboxypeptidase</keyword>
<dbReference type="GO" id="GO:0009002">
    <property type="term" value="F:serine-type D-Ala-D-Ala carboxypeptidase activity"/>
    <property type="evidence" value="ECO:0007669"/>
    <property type="project" value="UniProtKB-EC"/>
</dbReference>
<keyword evidence="12" id="KW-0573">Peptidoglycan synthesis</keyword>
<feature type="domain" description="Glycosyl transferase family 51" evidence="20">
    <location>
        <begin position="71"/>
        <end position="248"/>
    </location>
</feature>
<comment type="catalytic activity">
    <reaction evidence="17">
        <text>[GlcNAc-(1-&gt;4)-Mur2Ac(oyl-L-Ala-gamma-D-Glu-L-Lys-D-Ala-D-Ala)](n)-di-trans,octa-cis-undecaprenyl diphosphate + beta-D-GlcNAc-(1-&gt;4)-Mur2Ac(oyl-L-Ala-gamma-D-Glu-L-Lys-D-Ala-D-Ala)-di-trans,octa-cis-undecaprenyl diphosphate = [GlcNAc-(1-&gt;4)-Mur2Ac(oyl-L-Ala-gamma-D-Glu-L-Lys-D-Ala-D-Ala)](n+1)-di-trans,octa-cis-undecaprenyl diphosphate + di-trans,octa-cis-undecaprenyl diphosphate + H(+)</text>
        <dbReference type="Rhea" id="RHEA:23708"/>
        <dbReference type="Rhea" id="RHEA-COMP:9602"/>
        <dbReference type="Rhea" id="RHEA-COMP:9603"/>
        <dbReference type="ChEBI" id="CHEBI:15378"/>
        <dbReference type="ChEBI" id="CHEBI:58405"/>
        <dbReference type="ChEBI" id="CHEBI:60033"/>
        <dbReference type="ChEBI" id="CHEBI:78435"/>
        <dbReference type="EC" id="2.4.99.28"/>
    </reaction>
</comment>
<evidence type="ECO:0000256" key="16">
    <source>
        <dbReference type="ARBA" id="ARBA00034000"/>
    </source>
</evidence>
<keyword evidence="14" id="KW-0511">Multifunctional enzyme</keyword>
<evidence type="ECO:0000256" key="8">
    <source>
        <dbReference type="ARBA" id="ARBA00022676"/>
    </source>
</evidence>
<dbReference type="GO" id="GO:0030288">
    <property type="term" value="C:outer membrane-bounded periplasmic space"/>
    <property type="evidence" value="ECO:0007669"/>
    <property type="project" value="TreeGrafter"/>
</dbReference>
<dbReference type="GO" id="GO:0009252">
    <property type="term" value="P:peptidoglycan biosynthetic process"/>
    <property type="evidence" value="ECO:0007669"/>
    <property type="project" value="UniProtKB-KW"/>
</dbReference>
<dbReference type="Pfam" id="PF00905">
    <property type="entry name" value="Transpeptidase"/>
    <property type="match status" value="1"/>
</dbReference>
<organism evidence="21 22">
    <name type="scientific">Anseongella ginsenosidimutans</name>
    <dbReference type="NCBI Taxonomy" id="496056"/>
    <lineage>
        <taxon>Bacteria</taxon>
        <taxon>Pseudomonadati</taxon>
        <taxon>Bacteroidota</taxon>
        <taxon>Sphingobacteriia</taxon>
        <taxon>Sphingobacteriales</taxon>
        <taxon>Sphingobacteriaceae</taxon>
        <taxon>Anseongella</taxon>
    </lineage>
</organism>
<dbReference type="SUPFAM" id="SSF56601">
    <property type="entry name" value="beta-lactamase/transpeptidase-like"/>
    <property type="match status" value="1"/>
</dbReference>
<dbReference type="InterPro" id="IPR001460">
    <property type="entry name" value="PCN-bd_Tpept"/>
</dbReference>
<keyword evidence="9" id="KW-0808">Transferase</keyword>
<dbReference type="GO" id="GO:0005886">
    <property type="term" value="C:plasma membrane"/>
    <property type="evidence" value="ECO:0007669"/>
    <property type="project" value="UniProtKB-SubCell"/>
</dbReference>
<dbReference type="PANTHER" id="PTHR32282">
    <property type="entry name" value="BINDING PROTEIN TRANSPEPTIDASE, PUTATIVE-RELATED"/>
    <property type="match status" value="1"/>
</dbReference>
<dbReference type="GO" id="GO:0008658">
    <property type="term" value="F:penicillin binding"/>
    <property type="evidence" value="ECO:0007669"/>
    <property type="project" value="InterPro"/>
</dbReference>
<dbReference type="PANTHER" id="PTHR32282:SF11">
    <property type="entry name" value="PENICILLIN-BINDING PROTEIN 1B"/>
    <property type="match status" value="1"/>
</dbReference>
<dbReference type="InterPro" id="IPR036950">
    <property type="entry name" value="PBP_transglycosylase"/>
</dbReference>
<comment type="similarity">
    <text evidence="4">In the N-terminal section; belongs to the glycosyltransferase 51 family.</text>
</comment>